<accession>A0A0F5LAJ8</accession>
<sequence length="330" mass="34158">MFASRGFRLASLFACVAVAFSMVSVDEAQARKGGSFGNRGTRTFQSAPTTNTAPAPTAPVQRTMAPSNQPGAATAGTAASQPRAGFMGGLGGSLLRGVMLGGLLGLLFGGGFGGMAGLLGLLVQVALIGGAVFLVMRFLKSRSAMQPAMAGAGGGMNRSAHEPQRNPLGGLAGLAGGLGGGQARAETGAARPEDANELNIGGADLEIFERMLTDVQSAFGREDYAALRRLVTAEMVSYLAEELAENSAKGVRNDVSDVKLLQGDLAESWREGGVEYATAAMRYSVLDCTRDRVTGEVVDGDAENPSESTELWTFVRDRGGDWKLSAIQEA</sequence>
<evidence type="ECO:0000256" key="2">
    <source>
        <dbReference type="SAM" id="Phobius"/>
    </source>
</evidence>
<dbReference type="Proteomes" id="UP000033608">
    <property type="component" value="Unassembled WGS sequence"/>
</dbReference>
<feature type="transmembrane region" description="Helical" evidence="2">
    <location>
        <begin position="103"/>
        <end position="136"/>
    </location>
</feature>
<evidence type="ECO:0000313" key="8">
    <source>
        <dbReference type="Proteomes" id="UP000184533"/>
    </source>
</evidence>
<feature type="region of interest" description="Disordered" evidence="1">
    <location>
        <begin position="31"/>
        <end position="79"/>
    </location>
</feature>
<evidence type="ECO:0000256" key="1">
    <source>
        <dbReference type="SAM" id="MobiDB-lite"/>
    </source>
</evidence>
<name>A0A0F5LAJ8_9HYPH</name>
<organism evidence="5 7">
    <name type="scientific">Devosia limi DSM 17137</name>
    <dbReference type="NCBI Taxonomy" id="1121477"/>
    <lineage>
        <taxon>Bacteria</taxon>
        <taxon>Pseudomonadati</taxon>
        <taxon>Pseudomonadota</taxon>
        <taxon>Alphaproteobacteria</taxon>
        <taxon>Hyphomicrobiales</taxon>
        <taxon>Devosiaceae</taxon>
        <taxon>Devosia</taxon>
    </lineage>
</organism>
<feature type="chain" id="PRO_5015038310" evidence="3">
    <location>
        <begin position="20"/>
        <end position="330"/>
    </location>
</feature>
<gene>
    <name evidence="6" type="ORF">SAMN02745223_02299</name>
    <name evidence="5" type="ORF">VW29_17550</name>
</gene>
<keyword evidence="2" id="KW-0472">Membrane</keyword>
<reference evidence="6 8" key="2">
    <citation type="submission" date="2016-11" db="EMBL/GenBank/DDBJ databases">
        <authorList>
            <person name="Jaros S."/>
            <person name="Januszkiewicz K."/>
            <person name="Wedrychowicz H."/>
        </authorList>
    </citation>
    <scope>NUCLEOTIDE SEQUENCE [LARGE SCALE GENOMIC DNA]</scope>
    <source>
        <strain evidence="6 8">DSM 17137</strain>
    </source>
</reference>
<evidence type="ECO:0000259" key="4">
    <source>
        <dbReference type="SMART" id="SM00978"/>
    </source>
</evidence>
<feature type="domain" description="Tim44-like" evidence="4">
    <location>
        <begin position="185"/>
        <end position="329"/>
    </location>
</feature>
<keyword evidence="2" id="KW-1133">Transmembrane helix</keyword>
<dbReference type="PANTHER" id="PTHR41542">
    <property type="entry name" value="BLL5807 PROTEIN"/>
    <property type="match status" value="1"/>
</dbReference>
<dbReference type="InterPro" id="IPR032710">
    <property type="entry name" value="NTF2-like_dom_sf"/>
</dbReference>
<dbReference type="InterPro" id="IPR007379">
    <property type="entry name" value="Tim44-like_dom"/>
</dbReference>
<dbReference type="AlphaFoldDB" id="A0A0F5LAJ8"/>
<protein>
    <submittedName>
        <fullName evidence="5">Membrane protein</fullName>
    </submittedName>
    <submittedName>
        <fullName evidence="6">Predicted lipid-binding transport protein, Tim44 family</fullName>
    </submittedName>
</protein>
<dbReference type="EMBL" id="FQVC01000006">
    <property type="protein sequence ID" value="SHF30819.1"/>
    <property type="molecule type" value="Genomic_DNA"/>
</dbReference>
<feature type="compositionally biased region" description="Low complexity" evidence="1">
    <location>
        <begin position="47"/>
        <end position="59"/>
    </location>
</feature>
<keyword evidence="2" id="KW-0812">Transmembrane</keyword>
<proteinExistence type="predicted"/>
<dbReference type="PATRIC" id="fig|1121477.3.peg.260"/>
<dbReference type="OrthoDB" id="9780873at2"/>
<dbReference type="Gene3D" id="3.10.450.240">
    <property type="match status" value="1"/>
</dbReference>
<dbReference type="Proteomes" id="UP000184533">
    <property type="component" value="Unassembled WGS sequence"/>
</dbReference>
<evidence type="ECO:0000313" key="6">
    <source>
        <dbReference type="EMBL" id="SHF30819.1"/>
    </source>
</evidence>
<evidence type="ECO:0000256" key="3">
    <source>
        <dbReference type="SAM" id="SignalP"/>
    </source>
</evidence>
<evidence type="ECO:0000313" key="7">
    <source>
        <dbReference type="Proteomes" id="UP000033608"/>
    </source>
</evidence>
<reference evidence="5 7" key="1">
    <citation type="submission" date="2015-03" db="EMBL/GenBank/DDBJ databases">
        <authorList>
            <person name="Hassan Y.I."/>
            <person name="Lepp D."/>
            <person name="Zhou T."/>
        </authorList>
    </citation>
    <scope>NUCLEOTIDE SEQUENCE [LARGE SCALE GENOMIC DNA]</scope>
    <source>
        <strain evidence="5 7">DSM 17137</strain>
    </source>
</reference>
<evidence type="ECO:0000313" key="5">
    <source>
        <dbReference type="EMBL" id="KKB79368.1"/>
    </source>
</evidence>
<dbReference type="Pfam" id="PF04280">
    <property type="entry name" value="Tim44"/>
    <property type="match status" value="1"/>
</dbReference>
<dbReference type="PANTHER" id="PTHR41542:SF1">
    <property type="entry name" value="BLL5807 PROTEIN"/>
    <property type="match status" value="1"/>
</dbReference>
<feature type="signal peptide" evidence="3">
    <location>
        <begin position="1"/>
        <end position="19"/>
    </location>
</feature>
<keyword evidence="7" id="KW-1185">Reference proteome</keyword>
<dbReference type="STRING" id="1121477.SAMN02745223_02299"/>
<keyword evidence="3" id="KW-0732">Signal</keyword>
<dbReference type="SMART" id="SM00978">
    <property type="entry name" value="Tim44"/>
    <property type="match status" value="1"/>
</dbReference>
<dbReference type="SUPFAM" id="SSF54427">
    <property type="entry name" value="NTF2-like"/>
    <property type="match status" value="1"/>
</dbReference>
<dbReference type="EMBL" id="LAJF01000112">
    <property type="protein sequence ID" value="KKB79368.1"/>
    <property type="molecule type" value="Genomic_DNA"/>
</dbReference>